<evidence type="ECO:0000313" key="2">
    <source>
        <dbReference type="Proteomes" id="UP000683360"/>
    </source>
</evidence>
<dbReference type="AlphaFoldDB" id="A0A8S3TM97"/>
<name>A0A8S3TM97_MYTED</name>
<dbReference type="Proteomes" id="UP000683360">
    <property type="component" value="Unassembled WGS sequence"/>
</dbReference>
<organism evidence="1 2">
    <name type="scientific">Mytilus edulis</name>
    <name type="common">Blue mussel</name>
    <dbReference type="NCBI Taxonomy" id="6550"/>
    <lineage>
        <taxon>Eukaryota</taxon>
        <taxon>Metazoa</taxon>
        <taxon>Spiralia</taxon>
        <taxon>Lophotrochozoa</taxon>
        <taxon>Mollusca</taxon>
        <taxon>Bivalvia</taxon>
        <taxon>Autobranchia</taxon>
        <taxon>Pteriomorphia</taxon>
        <taxon>Mytilida</taxon>
        <taxon>Mytiloidea</taxon>
        <taxon>Mytilidae</taxon>
        <taxon>Mytilinae</taxon>
        <taxon>Mytilus</taxon>
    </lineage>
</organism>
<dbReference type="PANTHER" id="PTHR31751:SF7">
    <property type="entry name" value="THAP-TYPE DOMAIN-CONTAINING PROTEIN"/>
    <property type="match status" value="1"/>
</dbReference>
<protein>
    <recommendedName>
        <fullName evidence="3">Transposase</fullName>
    </recommendedName>
</protein>
<comment type="caution">
    <text evidence="1">The sequence shown here is derived from an EMBL/GenBank/DDBJ whole genome shotgun (WGS) entry which is preliminary data.</text>
</comment>
<keyword evidence="2" id="KW-1185">Reference proteome</keyword>
<accession>A0A8S3TM97</accession>
<dbReference type="EMBL" id="CAJPWZ010002261">
    <property type="protein sequence ID" value="CAG2234628.1"/>
    <property type="molecule type" value="Genomic_DNA"/>
</dbReference>
<dbReference type="PANTHER" id="PTHR31751">
    <property type="entry name" value="SI:CH211-108C17.2-RELATED-RELATED"/>
    <property type="match status" value="1"/>
</dbReference>
<evidence type="ECO:0008006" key="3">
    <source>
        <dbReference type="Google" id="ProtNLM"/>
    </source>
</evidence>
<sequence>MQRTYLIPTIEEIWKKEQNELFEHFHNQDLVVLGDGRMDSPGHSAQYCSYTLMEMISKKILCIITMDKRMTERKSTNLEKACFKIGLQFLLDKGMKIIEVVTDAHIQVEALMKREYPNIKHSFDIWHGAKNLGKKVIKAGQEKGNKSLLDWTRDVVNHYWYSAEISKTTDESTAGLENFQNLILKYASKRHSYNPPSYRARNFLAALDHNANCQRNTFLNKDGSTRYQRYYSKKGGRWSTYALREDKKL</sequence>
<dbReference type="OrthoDB" id="10064735at2759"/>
<proteinExistence type="predicted"/>
<evidence type="ECO:0000313" key="1">
    <source>
        <dbReference type="EMBL" id="CAG2234628.1"/>
    </source>
</evidence>
<reference evidence="1" key="1">
    <citation type="submission" date="2021-03" db="EMBL/GenBank/DDBJ databases">
        <authorList>
            <person name="Bekaert M."/>
        </authorList>
    </citation>
    <scope>NUCLEOTIDE SEQUENCE</scope>
</reference>
<gene>
    <name evidence="1" type="ORF">MEDL_47267</name>
</gene>